<dbReference type="Pfam" id="PF02181">
    <property type="entry name" value="FH2"/>
    <property type="match status" value="1"/>
</dbReference>
<name>A0A7S3YIN7_9EUKA</name>
<accession>A0A7S3YIN7</accession>
<organism evidence="3">
    <name type="scientific">Lotharella globosa</name>
    <dbReference type="NCBI Taxonomy" id="91324"/>
    <lineage>
        <taxon>Eukaryota</taxon>
        <taxon>Sar</taxon>
        <taxon>Rhizaria</taxon>
        <taxon>Cercozoa</taxon>
        <taxon>Chlorarachniophyceae</taxon>
        <taxon>Lotharella</taxon>
    </lineage>
</organism>
<dbReference type="EMBL" id="HBIV01007836">
    <property type="protein sequence ID" value="CAE0652854.1"/>
    <property type="molecule type" value="Transcribed_RNA"/>
</dbReference>
<feature type="region of interest" description="Disordered" evidence="1">
    <location>
        <begin position="952"/>
        <end position="976"/>
    </location>
</feature>
<dbReference type="Gene3D" id="1.20.58.2220">
    <property type="entry name" value="Formin, FH2 domain"/>
    <property type="match status" value="1"/>
</dbReference>
<protein>
    <recommendedName>
        <fullName evidence="2">FH2 domain-containing protein</fullName>
    </recommendedName>
</protein>
<dbReference type="AlphaFoldDB" id="A0A7S3YIN7"/>
<evidence type="ECO:0000256" key="1">
    <source>
        <dbReference type="SAM" id="MobiDB-lite"/>
    </source>
</evidence>
<dbReference type="SMART" id="SM00498">
    <property type="entry name" value="FH2"/>
    <property type="match status" value="1"/>
</dbReference>
<feature type="region of interest" description="Disordered" evidence="1">
    <location>
        <begin position="160"/>
        <end position="188"/>
    </location>
</feature>
<feature type="domain" description="FH2" evidence="2">
    <location>
        <begin position="685"/>
        <end position="1054"/>
    </location>
</feature>
<gene>
    <name evidence="3" type="ORF">LGLO00237_LOCUS5838</name>
</gene>
<feature type="compositionally biased region" description="Basic and acidic residues" evidence="1">
    <location>
        <begin position="408"/>
        <end position="417"/>
    </location>
</feature>
<feature type="compositionally biased region" description="Basic and acidic residues" evidence="1">
    <location>
        <begin position="1011"/>
        <end position="1022"/>
    </location>
</feature>
<feature type="region of interest" description="Disordered" evidence="1">
    <location>
        <begin position="1"/>
        <end position="33"/>
    </location>
</feature>
<evidence type="ECO:0000259" key="2">
    <source>
        <dbReference type="PROSITE" id="PS51444"/>
    </source>
</evidence>
<dbReference type="PROSITE" id="PS51444">
    <property type="entry name" value="FH2"/>
    <property type="match status" value="1"/>
</dbReference>
<feature type="compositionally biased region" description="Polar residues" evidence="1">
    <location>
        <begin position="385"/>
        <end position="399"/>
    </location>
</feature>
<feature type="compositionally biased region" description="Polar residues" evidence="1">
    <location>
        <begin position="449"/>
        <end position="460"/>
    </location>
</feature>
<dbReference type="InterPro" id="IPR051425">
    <property type="entry name" value="Formin_Homology"/>
</dbReference>
<dbReference type="PANTHER" id="PTHR45725">
    <property type="entry name" value="FORMIN HOMOLOGY 2 FAMILY MEMBER"/>
    <property type="match status" value="1"/>
</dbReference>
<dbReference type="SUPFAM" id="SSF101447">
    <property type="entry name" value="Formin homology 2 domain (FH2 domain)"/>
    <property type="match status" value="1"/>
</dbReference>
<dbReference type="PANTHER" id="PTHR45725:SF1">
    <property type="entry name" value="DISHEVELLED ASSOCIATED ACTIVATOR OF MORPHOGENESIS, ISOFORM D"/>
    <property type="match status" value="1"/>
</dbReference>
<dbReference type="InterPro" id="IPR042201">
    <property type="entry name" value="FH2_Formin_sf"/>
</dbReference>
<feature type="region of interest" description="Disordered" evidence="1">
    <location>
        <begin position="1011"/>
        <end position="1054"/>
    </location>
</feature>
<dbReference type="InterPro" id="IPR015425">
    <property type="entry name" value="FH2_Formin"/>
</dbReference>
<feature type="region of interest" description="Disordered" evidence="1">
    <location>
        <begin position="362"/>
        <end position="653"/>
    </location>
</feature>
<evidence type="ECO:0000313" key="3">
    <source>
        <dbReference type="EMBL" id="CAE0652854.1"/>
    </source>
</evidence>
<reference evidence="3" key="1">
    <citation type="submission" date="2021-01" db="EMBL/GenBank/DDBJ databases">
        <authorList>
            <person name="Corre E."/>
            <person name="Pelletier E."/>
            <person name="Niang G."/>
            <person name="Scheremetjew M."/>
            <person name="Finn R."/>
            <person name="Kale V."/>
            <person name="Holt S."/>
            <person name="Cochrane G."/>
            <person name="Meng A."/>
            <person name="Brown T."/>
            <person name="Cohen L."/>
        </authorList>
    </citation>
    <scope>NUCLEOTIDE SEQUENCE</scope>
    <source>
        <strain evidence="3">CCCM811</strain>
    </source>
</reference>
<feature type="region of interest" description="Disordered" evidence="1">
    <location>
        <begin position="93"/>
        <end position="116"/>
    </location>
</feature>
<sequence length="1054" mass="112941">MSDFPQGNDPVSLIAPISPEAQESKGSGAELILDSDDEEILRRVNAVSEEALQDGSETPVNVSLDEQGMLKELNLSGLEDVPENDEVALESKLNGALAKPEAERGGKSSPGRVQSATTLDGLVSGFTASRNALASAADTFLKDSPSLAPERMGEDLMRLIDGKDKGTGNDSTTHDNGEDDGASPKGSRFLDIIGLERESAAKDRGLARKMMHKATERGSWRYAWNPSTSFNDDLFLATTEDSEEFLLDKKGDKVKLPRSDDTIYVDRKIRDLNGKQVFLRVAATDGREGWVFEANPSNPKDKVLICLTQGGMVEGDTSSSDDDEDHDIDNISISTITKSDSKLVQSHQALARRLSMGVLLGGTVGHKGDPDHEYGAPASIPSPPARNTNVPQSPSSVANATPYAHSPRLIDEDDHPHHTPIATPPRNDKNFPVHPMPTPSPKTKNTTTGSQPKITITPARTSARAYAVNPQGPSDEKNPPDPPSRAPAPGHTSAAAPLKRTYRTSSKAVIDPAPKRSGVPPPGPGDGGVPSRREQGNPSRTSAAGNPPPPGTAGIAALPPDTGVGVPQPPGIADGVPGPPGMGAGIPPPPMGSGIPPPPGGGIPPPPVMGGIPPPPGMGGIPPPPGMEGIPPPPGMGGIPPPPGIGGIPPPPGMNGIPPPPGMGGIPLPPGLALNLNAGPQLKPREPLSKPQKPLKKLHWEPVKLTELEGTLWDDTLKNVEFDKDRFSALFQRAVKKKKKKKKRATSSERRGGAAKQISLLDSKREVNISIALNAFKMSVEMLCEAITHIKLDVLTPERLNALIKILPNEEEEKACRKFEGDRSQLSKPSLFQYEMCKIKHIGKRLEQVLFMTTLDAKTQEIVNGITLVKKALDRVQRSKPLHKIIHLVLTIGNYMNYGTRKGNVHGFHVSLLRKLNVTKSTEGTSLIDWVIEHLVKNDRALLKFTQEFKGLNRKPESKGGNDNSGKASQAADIQPDMTLDEAAKVETEMILQALSKLRGKLKELGRDLKKMAQEDNEAKRAAERRRREKGQLEVTNKVNPVGSPRSATQPKIR</sequence>
<feature type="compositionally biased region" description="Pro residues" evidence="1">
    <location>
        <begin position="586"/>
        <end position="653"/>
    </location>
</feature>
<feature type="compositionally biased region" description="Basic and acidic residues" evidence="1">
    <location>
        <begin position="160"/>
        <end position="176"/>
    </location>
</feature>
<proteinExistence type="predicted"/>